<evidence type="ECO:0000256" key="2">
    <source>
        <dbReference type="ARBA" id="ARBA00022692"/>
    </source>
</evidence>
<evidence type="ECO:0000256" key="6">
    <source>
        <dbReference type="SAM" id="Phobius"/>
    </source>
</evidence>
<evidence type="ECO:0000256" key="5">
    <source>
        <dbReference type="SAM" id="MobiDB-lite"/>
    </source>
</evidence>
<dbReference type="RefSeq" id="WP_307520597.1">
    <property type="nucleotide sequence ID" value="NZ_JAUSZI010000002.1"/>
</dbReference>
<dbReference type="Proteomes" id="UP001230328">
    <property type="component" value="Unassembled WGS sequence"/>
</dbReference>
<dbReference type="EMBL" id="JAUSZI010000002">
    <property type="protein sequence ID" value="MDQ1025264.1"/>
    <property type="molecule type" value="Genomic_DNA"/>
</dbReference>
<evidence type="ECO:0000313" key="9">
    <source>
        <dbReference type="Proteomes" id="UP001230328"/>
    </source>
</evidence>
<feature type="region of interest" description="Disordered" evidence="5">
    <location>
        <begin position="173"/>
        <end position="206"/>
    </location>
</feature>
<dbReference type="InterPro" id="IPR009908">
    <property type="entry name" value="Methylamine_util_MauE"/>
</dbReference>
<feature type="domain" description="Methylamine utilisation protein MauE" evidence="7">
    <location>
        <begin position="1"/>
        <end position="129"/>
    </location>
</feature>
<evidence type="ECO:0000256" key="4">
    <source>
        <dbReference type="ARBA" id="ARBA00023136"/>
    </source>
</evidence>
<comment type="subcellular location">
    <subcellularLocation>
        <location evidence="1">Membrane</location>
        <topology evidence="1">Multi-pass membrane protein</topology>
    </subcellularLocation>
</comment>
<keyword evidence="4 6" id="KW-0472">Membrane</keyword>
<evidence type="ECO:0000259" key="7">
    <source>
        <dbReference type="Pfam" id="PF07291"/>
    </source>
</evidence>
<name>A0ABU0SNW5_9ACTN</name>
<keyword evidence="2 6" id="KW-0812">Transmembrane</keyword>
<accession>A0ABU0SNW5</accession>
<gene>
    <name evidence="8" type="ORF">QF035_002846</name>
</gene>
<sequence length="206" mass="21151">MPYVALALRCLIGVVFLTSSLSKVAGRGRFHAFAESLRTMDLLPGGWVGAAARIIVVAEFATWMLLVVSPAAGFVLAATLLTVFAVGIAHAVRRGVHAPCQCFGGTSVRPLGRPHVLRNVLLAAGAAVGTPAVLLPGELRPAGACVAALAGLCGAGLVVLLDDFLELFAPAVPPVGRGGGRGDRDDRPPREDRAADGSRQTTAQNS</sequence>
<feature type="compositionally biased region" description="Basic and acidic residues" evidence="5">
    <location>
        <begin position="180"/>
        <end position="196"/>
    </location>
</feature>
<feature type="transmembrane region" description="Helical" evidence="6">
    <location>
        <begin position="142"/>
        <end position="161"/>
    </location>
</feature>
<keyword evidence="9" id="KW-1185">Reference proteome</keyword>
<keyword evidence="3 6" id="KW-1133">Transmembrane helix</keyword>
<proteinExistence type="predicted"/>
<comment type="caution">
    <text evidence="8">The sequence shown here is derived from an EMBL/GenBank/DDBJ whole genome shotgun (WGS) entry which is preliminary data.</text>
</comment>
<evidence type="ECO:0000256" key="3">
    <source>
        <dbReference type="ARBA" id="ARBA00022989"/>
    </source>
</evidence>
<feature type="transmembrane region" description="Helical" evidence="6">
    <location>
        <begin position="46"/>
        <end position="67"/>
    </location>
</feature>
<feature type="transmembrane region" description="Helical" evidence="6">
    <location>
        <begin position="74"/>
        <end position="96"/>
    </location>
</feature>
<dbReference type="Pfam" id="PF07291">
    <property type="entry name" value="MauE"/>
    <property type="match status" value="1"/>
</dbReference>
<organism evidence="8 9">
    <name type="scientific">Streptomyces umbrinus</name>
    <dbReference type="NCBI Taxonomy" id="67370"/>
    <lineage>
        <taxon>Bacteria</taxon>
        <taxon>Bacillati</taxon>
        <taxon>Actinomycetota</taxon>
        <taxon>Actinomycetes</taxon>
        <taxon>Kitasatosporales</taxon>
        <taxon>Streptomycetaceae</taxon>
        <taxon>Streptomyces</taxon>
        <taxon>Streptomyces phaeochromogenes group</taxon>
    </lineage>
</organism>
<protein>
    <submittedName>
        <fullName evidence="8">Membrane protein YphA (DoxX/SURF4 family)</fullName>
    </submittedName>
</protein>
<evidence type="ECO:0000256" key="1">
    <source>
        <dbReference type="ARBA" id="ARBA00004141"/>
    </source>
</evidence>
<reference evidence="8 9" key="1">
    <citation type="submission" date="2023-07" db="EMBL/GenBank/DDBJ databases">
        <title>Comparative genomics of wheat-associated soil bacteria to identify genetic determinants of phenazine resistance.</title>
        <authorList>
            <person name="Mouncey N."/>
        </authorList>
    </citation>
    <scope>NUCLEOTIDE SEQUENCE [LARGE SCALE GENOMIC DNA]</scope>
    <source>
        <strain evidence="8 9">V2I4</strain>
    </source>
</reference>
<evidence type="ECO:0000313" key="8">
    <source>
        <dbReference type="EMBL" id="MDQ1025264.1"/>
    </source>
</evidence>
<feature type="transmembrane region" description="Helical" evidence="6">
    <location>
        <begin position="116"/>
        <end position="135"/>
    </location>
</feature>